<evidence type="ECO:0000256" key="5">
    <source>
        <dbReference type="ARBA" id="ARBA00022679"/>
    </source>
</evidence>
<gene>
    <name evidence="17" type="ORF">CA606_01010</name>
</gene>
<dbReference type="InterPro" id="IPR003661">
    <property type="entry name" value="HisK_dim/P_dom"/>
</dbReference>
<dbReference type="PRINTS" id="PR00344">
    <property type="entry name" value="BCTRLSENSOR"/>
</dbReference>
<sequence length="655" mass="70876">MTPASLSDTHAVDAVLQQALETAPEGFALFDAEDRCVVWNARYGELWAKWGVTLTAGASFESLLRAGLAAGRYPEAGDDAAGWLAHKLNLRKLDHTEEIREEFGEHLRFESRRTPAGGLITSCFNITQLRRREVQALAAGSFLDTIIENTPAMLFVKDGETGAFLLVNRAAENQLGVPRAELLGRNDYDFFPKEQADAFAAADRQVIDSGQLFTIDEEPLDTPHNGRRWLHTRKIAIPGEDGRRHLLVICEDITERKASAAALAEAVQKAEAASVAKSEFLANMSHEIRTPLNGVIGMAEVLSRTALDDAQREMMEVILNSGRALNLLLSDILDLSKIEARGLELSREPLDLREAITAAVAVFKAVAESKGLAFRLTFADDFHDHVLGDALRIRQIVANLTSNAVKFTASGSVTIEACTRVEPDGRIDLTVSVQDTGEGFDSAMADRLFERFQQADGSVTRKVGGTGLGLPIARRLARLMEGDVSCAAQPGRGATFLFEARFVADGRRPQPAPVEPRGEGTLDRRLRVLLAEDHPTNQKVIGLMLADAADVVVAVDGRAAVEAYEKDAFDVVLMDTQMPVMDGLAAIAEIRRRELQAQARRIPIISLTANAMPHQVQACLEAGADLHLAKPVSIQGLFATLSAALEVGAGGEGSV</sequence>
<dbReference type="PANTHER" id="PTHR45339">
    <property type="entry name" value="HYBRID SIGNAL TRANSDUCTION HISTIDINE KINASE J"/>
    <property type="match status" value="1"/>
</dbReference>
<keyword evidence="6" id="KW-0812">Transmembrane</keyword>
<evidence type="ECO:0000256" key="2">
    <source>
        <dbReference type="ARBA" id="ARBA00004370"/>
    </source>
</evidence>
<dbReference type="CDD" id="cd16922">
    <property type="entry name" value="HATPase_EvgS-ArcB-TorS-like"/>
    <property type="match status" value="1"/>
</dbReference>
<dbReference type="Gene3D" id="3.30.450.20">
    <property type="entry name" value="PAS domain"/>
    <property type="match status" value="1"/>
</dbReference>
<dbReference type="CDD" id="cd00130">
    <property type="entry name" value="PAS"/>
    <property type="match status" value="1"/>
</dbReference>
<dbReference type="InterPro" id="IPR013656">
    <property type="entry name" value="PAS_4"/>
</dbReference>
<dbReference type="InterPro" id="IPR003594">
    <property type="entry name" value="HATPase_dom"/>
</dbReference>
<proteinExistence type="predicted"/>
<dbReference type="AlphaFoldDB" id="A0A290MG48"/>
<reference evidence="18" key="1">
    <citation type="submission" date="2017-09" db="EMBL/GenBank/DDBJ databases">
        <title>Genome evolution observed in wild isolates of Caulobacter crescentus.</title>
        <authorList>
            <person name="Ely B."/>
            <person name="Wilson K."/>
            <person name="Scott D."/>
        </authorList>
    </citation>
    <scope>NUCLEOTIDE SEQUENCE [LARGE SCALE GENOMIC DNA]</scope>
    <source>
        <strain evidence="18">CB13b1a</strain>
    </source>
</reference>
<evidence type="ECO:0000256" key="13">
    <source>
        <dbReference type="PROSITE-ProRule" id="PRU00169"/>
    </source>
</evidence>
<evidence type="ECO:0000256" key="10">
    <source>
        <dbReference type="ARBA" id="ARBA00022989"/>
    </source>
</evidence>
<dbReference type="PANTHER" id="PTHR45339:SF3">
    <property type="entry name" value="HISTIDINE KINASE"/>
    <property type="match status" value="1"/>
</dbReference>
<dbReference type="SUPFAM" id="SSF55785">
    <property type="entry name" value="PYP-like sensor domain (PAS domain)"/>
    <property type="match status" value="1"/>
</dbReference>
<dbReference type="SUPFAM" id="SSF55874">
    <property type="entry name" value="ATPase domain of HSP90 chaperone/DNA topoisomerase II/histidine kinase"/>
    <property type="match status" value="1"/>
</dbReference>
<dbReference type="Gene3D" id="3.40.50.2300">
    <property type="match status" value="1"/>
</dbReference>
<dbReference type="PROSITE" id="PS50110">
    <property type="entry name" value="RESPONSE_REGULATORY"/>
    <property type="match status" value="1"/>
</dbReference>
<evidence type="ECO:0000256" key="1">
    <source>
        <dbReference type="ARBA" id="ARBA00000085"/>
    </source>
</evidence>
<evidence type="ECO:0000256" key="6">
    <source>
        <dbReference type="ARBA" id="ARBA00022692"/>
    </source>
</evidence>
<evidence type="ECO:0000259" key="14">
    <source>
        <dbReference type="PROSITE" id="PS50109"/>
    </source>
</evidence>
<feature type="domain" description="PAS" evidence="16">
    <location>
        <begin position="139"/>
        <end position="210"/>
    </location>
</feature>
<dbReference type="EC" id="2.7.13.3" evidence="3"/>
<dbReference type="SMART" id="SM00388">
    <property type="entry name" value="HisKA"/>
    <property type="match status" value="1"/>
</dbReference>
<dbReference type="SMART" id="SM00387">
    <property type="entry name" value="HATPase_c"/>
    <property type="match status" value="1"/>
</dbReference>
<dbReference type="InterPro" id="IPR000014">
    <property type="entry name" value="PAS"/>
</dbReference>
<dbReference type="Pfam" id="PF08448">
    <property type="entry name" value="PAS_4"/>
    <property type="match status" value="1"/>
</dbReference>
<dbReference type="EMBL" id="CP023315">
    <property type="protein sequence ID" value="ATC31042.1"/>
    <property type="molecule type" value="Genomic_DNA"/>
</dbReference>
<feature type="domain" description="Histidine kinase" evidence="14">
    <location>
        <begin position="283"/>
        <end position="504"/>
    </location>
</feature>
<comment type="subcellular location">
    <subcellularLocation>
        <location evidence="2">Membrane</location>
    </subcellularLocation>
</comment>
<keyword evidence="5" id="KW-0808">Transferase</keyword>
<dbReference type="GO" id="GO:0000155">
    <property type="term" value="F:phosphorelay sensor kinase activity"/>
    <property type="evidence" value="ECO:0007669"/>
    <property type="project" value="InterPro"/>
</dbReference>
<dbReference type="SUPFAM" id="SSF52172">
    <property type="entry name" value="CheY-like"/>
    <property type="match status" value="1"/>
</dbReference>
<dbReference type="InterPro" id="IPR036097">
    <property type="entry name" value="HisK_dim/P_sf"/>
</dbReference>
<keyword evidence="10" id="KW-1133">Transmembrane helix</keyword>
<dbReference type="Pfam" id="PF00512">
    <property type="entry name" value="HisKA"/>
    <property type="match status" value="1"/>
</dbReference>
<evidence type="ECO:0000259" key="15">
    <source>
        <dbReference type="PROSITE" id="PS50110"/>
    </source>
</evidence>
<dbReference type="FunFam" id="3.30.565.10:FF:000010">
    <property type="entry name" value="Sensor histidine kinase RcsC"/>
    <property type="match status" value="1"/>
</dbReference>
<name>A0A290MG48_CAUVI</name>
<dbReference type="GO" id="GO:0005524">
    <property type="term" value="F:ATP binding"/>
    <property type="evidence" value="ECO:0007669"/>
    <property type="project" value="UniProtKB-KW"/>
</dbReference>
<feature type="modified residue" description="4-aspartylphosphate" evidence="13">
    <location>
        <position position="575"/>
    </location>
</feature>
<protein>
    <recommendedName>
        <fullName evidence="3">histidine kinase</fullName>
        <ecNumber evidence="3">2.7.13.3</ecNumber>
    </recommendedName>
</protein>
<dbReference type="PROSITE" id="PS50109">
    <property type="entry name" value="HIS_KIN"/>
    <property type="match status" value="1"/>
</dbReference>
<dbReference type="Pfam" id="PF00072">
    <property type="entry name" value="Response_reg"/>
    <property type="match status" value="1"/>
</dbReference>
<keyword evidence="9" id="KW-0067">ATP-binding</keyword>
<dbReference type="SMART" id="SM00448">
    <property type="entry name" value="REC"/>
    <property type="match status" value="1"/>
</dbReference>
<dbReference type="CDD" id="cd00082">
    <property type="entry name" value="HisKA"/>
    <property type="match status" value="1"/>
</dbReference>
<dbReference type="Gene3D" id="1.10.287.130">
    <property type="match status" value="1"/>
</dbReference>
<keyword evidence="11" id="KW-0902">Two-component regulatory system</keyword>
<organism evidence="17 18">
    <name type="scientific">Caulobacter vibrioides</name>
    <name type="common">Caulobacter crescentus</name>
    <dbReference type="NCBI Taxonomy" id="155892"/>
    <lineage>
        <taxon>Bacteria</taxon>
        <taxon>Pseudomonadati</taxon>
        <taxon>Pseudomonadota</taxon>
        <taxon>Alphaproteobacteria</taxon>
        <taxon>Caulobacterales</taxon>
        <taxon>Caulobacteraceae</taxon>
        <taxon>Caulobacter</taxon>
    </lineage>
</organism>
<dbReference type="InterPro" id="IPR035965">
    <property type="entry name" value="PAS-like_dom_sf"/>
</dbReference>
<dbReference type="InterPro" id="IPR004358">
    <property type="entry name" value="Sig_transdc_His_kin-like_C"/>
</dbReference>
<dbReference type="RefSeq" id="WP_096050509.1">
    <property type="nucleotide sequence ID" value="NZ_CP023315.3"/>
</dbReference>
<dbReference type="InterPro" id="IPR011006">
    <property type="entry name" value="CheY-like_superfamily"/>
</dbReference>
<dbReference type="InterPro" id="IPR001789">
    <property type="entry name" value="Sig_transdc_resp-reg_receiver"/>
</dbReference>
<dbReference type="NCBIfam" id="TIGR00229">
    <property type="entry name" value="sensory_box"/>
    <property type="match status" value="1"/>
</dbReference>
<dbReference type="FunFam" id="1.10.287.130:FF:000004">
    <property type="entry name" value="Ethylene receptor 1"/>
    <property type="match status" value="1"/>
</dbReference>
<accession>A0A290MG48</accession>
<keyword evidence="8" id="KW-0418">Kinase</keyword>
<dbReference type="Gene3D" id="3.30.565.10">
    <property type="entry name" value="Histidine kinase-like ATPase, C-terminal domain"/>
    <property type="match status" value="1"/>
</dbReference>
<evidence type="ECO:0000256" key="7">
    <source>
        <dbReference type="ARBA" id="ARBA00022741"/>
    </source>
</evidence>
<evidence type="ECO:0000313" key="17">
    <source>
        <dbReference type="EMBL" id="ATC31042.1"/>
    </source>
</evidence>
<dbReference type="GO" id="GO:0016020">
    <property type="term" value="C:membrane"/>
    <property type="evidence" value="ECO:0007669"/>
    <property type="project" value="UniProtKB-SubCell"/>
</dbReference>
<dbReference type="Pfam" id="PF12860">
    <property type="entry name" value="PAS_7"/>
    <property type="match status" value="1"/>
</dbReference>
<evidence type="ECO:0000256" key="3">
    <source>
        <dbReference type="ARBA" id="ARBA00012438"/>
    </source>
</evidence>
<evidence type="ECO:0000256" key="9">
    <source>
        <dbReference type="ARBA" id="ARBA00022840"/>
    </source>
</evidence>
<dbReference type="InterPro" id="IPR005467">
    <property type="entry name" value="His_kinase_dom"/>
</dbReference>
<dbReference type="SMART" id="SM00091">
    <property type="entry name" value="PAS"/>
    <property type="match status" value="2"/>
</dbReference>
<feature type="domain" description="Response regulatory" evidence="15">
    <location>
        <begin position="527"/>
        <end position="645"/>
    </location>
</feature>
<dbReference type="Proteomes" id="UP000217311">
    <property type="component" value="Chromosome"/>
</dbReference>
<evidence type="ECO:0000259" key="16">
    <source>
        <dbReference type="PROSITE" id="PS50112"/>
    </source>
</evidence>
<evidence type="ECO:0000256" key="8">
    <source>
        <dbReference type="ARBA" id="ARBA00022777"/>
    </source>
</evidence>
<evidence type="ECO:0000256" key="4">
    <source>
        <dbReference type="ARBA" id="ARBA00022553"/>
    </source>
</evidence>
<evidence type="ECO:0000256" key="11">
    <source>
        <dbReference type="ARBA" id="ARBA00023012"/>
    </source>
</evidence>
<dbReference type="PROSITE" id="PS50112">
    <property type="entry name" value="PAS"/>
    <property type="match status" value="1"/>
</dbReference>
<keyword evidence="12" id="KW-0472">Membrane</keyword>
<keyword evidence="7" id="KW-0547">Nucleotide-binding</keyword>
<comment type="catalytic activity">
    <reaction evidence="1">
        <text>ATP + protein L-histidine = ADP + protein N-phospho-L-histidine.</text>
        <dbReference type="EC" id="2.7.13.3"/>
    </reaction>
</comment>
<evidence type="ECO:0000256" key="12">
    <source>
        <dbReference type="ARBA" id="ARBA00023136"/>
    </source>
</evidence>
<dbReference type="InterPro" id="IPR036890">
    <property type="entry name" value="HATPase_C_sf"/>
</dbReference>
<keyword evidence="4 13" id="KW-0597">Phosphoprotein</keyword>
<dbReference type="Pfam" id="PF02518">
    <property type="entry name" value="HATPase_c"/>
    <property type="match status" value="1"/>
</dbReference>
<dbReference type="CDD" id="cd17546">
    <property type="entry name" value="REC_hyHK_CKI1_RcsC-like"/>
    <property type="match status" value="1"/>
</dbReference>
<dbReference type="SUPFAM" id="SSF47384">
    <property type="entry name" value="Homodimeric domain of signal transducing histidine kinase"/>
    <property type="match status" value="1"/>
</dbReference>
<evidence type="ECO:0000313" key="18">
    <source>
        <dbReference type="Proteomes" id="UP000217311"/>
    </source>
</evidence>